<feature type="compositionally biased region" description="Low complexity" evidence="1">
    <location>
        <begin position="28"/>
        <end position="41"/>
    </location>
</feature>
<keyword evidence="2" id="KW-0732">Signal</keyword>
<dbReference type="Proteomes" id="UP001501752">
    <property type="component" value="Unassembled WGS sequence"/>
</dbReference>
<accession>A0ABP9D745</accession>
<gene>
    <name evidence="3" type="ORF">GCM10023235_03080</name>
</gene>
<feature type="signal peptide" evidence="2">
    <location>
        <begin position="1"/>
        <end position="27"/>
    </location>
</feature>
<proteinExistence type="predicted"/>
<evidence type="ECO:0000313" key="4">
    <source>
        <dbReference type="Proteomes" id="UP001501752"/>
    </source>
</evidence>
<evidence type="ECO:0000313" key="3">
    <source>
        <dbReference type="EMBL" id="GAA4832178.1"/>
    </source>
</evidence>
<comment type="caution">
    <text evidence="3">The sequence shown here is derived from an EMBL/GenBank/DDBJ whole genome shotgun (WGS) entry which is preliminary data.</text>
</comment>
<reference evidence="4" key="1">
    <citation type="journal article" date="2019" name="Int. J. Syst. Evol. Microbiol.">
        <title>The Global Catalogue of Microorganisms (GCM) 10K type strain sequencing project: providing services to taxonomists for standard genome sequencing and annotation.</title>
        <authorList>
            <consortium name="The Broad Institute Genomics Platform"/>
            <consortium name="The Broad Institute Genome Sequencing Center for Infectious Disease"/>
            <person name="Wu L."/>
            <person name="Ma J."/>
        </authorList>
    </citation>
    <scope>NUCLEOTIDE SEQUENCE [LARGE SCALE GENOMIC DNA]</scope>
    <source>
        <strain evidence="4">JCM 13006</strain>
    </source>
</reference>
<dbReference type="EMBL" id="BAABIS010000001">
    <property type="protein sequence ID" value="GAA4832178.1"/>
    <property type="molecule type" value="Genomic_DNA"/>
</dbReference>
<feature type="chain" id="PRO_5047516763" description="SnoaL-like domain-containing protein" evidence="2">
    <location>
        <begin position="28"/>
        <end position="217"/>
    </location>
</feature>
<dbReference type="RefSeq" id="WP_345694916.1">
    <property type="nucleotide sequence ID" value="NZ_BAABIS010000001.1"/>
</dbReference>
<evidence type="ECO:0008006" key="5">
    <source>
        <dbReference type="Google" id="ProtNLM"/>
    </source>
</evidence>
<sequence>MPTPAHPRAALAAAALLAAAACTTTPAAHTTATPGAASAAPQMPDHSGQSLWHVIDQDGKTLRRLPDDDPVVTAVRKTVVLHSGAVDNRDQQNLADSIQQEFTYYHPDFVAALRSQQYEDKLTRLFTTNHLATRQLGVAWYQSTFPQDMTTAKVAMDATIEFTAADPAYLAANHFELHTRYTQHRTVSLTKNGDRWTITAIDKNPLEQAVAPPEPTG</sequence>
<protein>
    <recommendedName>
        <fullName evidence="5">SnoaL-like domain-containing protein</fullName>
    </recommendedName>
</protein>
<feature type="region of interest" description="Disordered" evidence="1">
    <location>
        <begin position="28"/>
        <end position="49"/>
    </location>
</feature>
<evidence type="ECO:0000256" key="1">
    <source>
        <dbReference type="SAM" id="MobiDB-lite"/>
    </source>
</evidence>
<evidence type="ECO:0000256" key="2">
    <source>
        <dbReference type="SAM" id="SignalP"/>
    </source>
</evidence>
<name>A0ABP9D745_9ACTN</name>
<keyword evidence="4" id="KW-1185">Reference proteome</keyword>
<organism evidence="3 4">
    <name type="scientific">Kitasatospora terrestris</name>
    <dbReference type="NCBI Taxonomy" id="258051"/>
    <lineage>
        <taxon>Bacteria</taxon>
        <taxon>Bacillati</taxon>
        <taxon>Actinomycetota</taxon>
        <taxon>Actinomycetes</taxon>
        <taxon>Kitasatosporales</taxon>
        <taxon>Streptomycetaceae</taxon>
        <taxon>Kitasatospora</taxon>
    </lineage>
</organism>